<evidence type="ECO:0000313" key="1">
    <source>
        <dbReference type="EMBL" id="MCI33748.1"/>
    </source>
</evidence>
<organism evidence="1 2">
    <name type="scientific">Trifolium medium</name>
    <dbReference type="NCBI Taxonomy" id="97028"/>
    <lineage>
        <taxon>Eukaryota</taxon>
        <taxon>Viridiplantae</taxon>
        <taxon>Streptophyta</taxon>
        <taxon>Embryophyta</taxon>
        <taxon>Tracheophyta</taxon>
        <taxon>Spermatophyta</taxon>
        <taxon>Magnoliopsida</taxon>
        <taxon>eudicotyledons</taxon>
        <taxon>Gunneridae</taxon>
        <taxon>Pentapetalae</taxon>
        <taxon>rosids</taxon>
        <taxon>fabids</taxon>
        <taxon>Fabales</taxon>
        <taxon>Fabaceae</taxon>
        <taxon>Papilionoideae</taxon>
        <taxon>50 kb inversion clade</taxon>
        <taxon>NPAAA clade</taxon>
        <taxon>Hologalegina</taxon>
        <taxon>IRL clade</taxon>
        <taxon>Trifolieae</taxon>
        <taxon>Trifolium</taxon>
    </lineage>
</organism>
<evidence type="ECO:0000313" key="2">
    <source>
        <dbReference type="Proteomes" id="UP000265520"/>
    </source>
</evidence>
<reference evidence="1 2" key="1">
    <citation type="journal article" date="2018" name="Front. Plant Sci.">
        <title>Red Clover (Trifolium pratense) and Zigzag Clover (T. medium) - A Picture of Genomic Similarities and Differences.</title>
        <authorList>
            <person name="Dluhosova J."/>
            <person name="Istvanek J."/>
            <person name="Nedelnik J."/>
            <person name="Repkova J."/>
        </authorList>
    </citation>
    <scope>NUCLEOTIDE SEQUENCE [LARGE SCALE GENOMIC DNA]</scope>
    <source>
        <strain evidence="2">cv. 10/8</strain>
        <tissue evidence="1">Leaf</tissue>
    </source>
</reference>
<accession>A0A392RAS7</accession>
<dbReference type="Proteomes" id="UP000265520">
    <property type="component" value="Unassembled WGS sequence"/>
</dbReference>
<proteinExistence type="predicted"/>
<protein>
    <submittedName>
        <fullName evidence="1">Uncharacterized protein</fullName>
    </submittedName>
</protein>
<keyword evidence="2" id="KW-1185">Reference proteome</keyword>
<name>A0A392RAS7_9FABA</name>
<sequence>MKRDKIQDELAASTKEAIEKEARQGIRLYSASEAIDEEIRTLDAENIVLDTELDFVRSLYKNLRTKNAP</sequence>
<dbReference type="AlphaFoldDB" id="A0A392RAS7"/>
<dbReference type="EMBL" id="LXQA010207110">
    <property type="protein sequence ID" value="MCI33748.1"/>
    <property type="molecule type" value="Genomic_DNA"/>
</dbReference>
<comment type="caution">
    <text evidence="1">The sequence shown here is derived from an EMBL/GenBank/DDBJ whole genome shotgun (WGS) entry which is preliminary data.</text>
</comment>